<feature type="domain" description="Glucose-methanol-choline oxidoreductase N-terminal" evidence="11">
    <location>
        <begin position="298"/>
        <end position="312"/>
    </location>
</feature>
<accession>A0A6A7A259</accession>
<evidence type="ECO:0000259" key="10">
    <source>
        <dbReference type="PROSITE" id="PS00623"/>
    </source>
</evidence>
<evidence type="ECO:0000256" key="5">
    <source>
        <dbReference type="ARBA" id="ARBA00023002"/>
    </source>
</evidence>
<feature type="chain" id="PRO_5025369734" evidence="9">
    <location>
        <begin position="17"/>
        <end position="595"/>
    </location>
</feature>
<dbReference type="InterPro" id="IPR007867">
    <property type="entry name" value="GMC_OxRtase_C"/>
</dbReference>
<dbReference type="PROSITE" id="PS00623">
    <property type="entry name" value="GMC_OXRED_1"/>
    <property type="match status" value="1"/>
</dbReference>
<feature type="active site" description="Proton donor" evidence="6">
    <location>
        <position position="532"/>
    </location>
</feature>
<evidence type="ECO:0000313" key="12">
    <source>
        <dbReference type="EMBL" id="KAF2826849.1"/>
    </source>
</evidence>
<evidence type="ECO:0000256" key="2">
    <source>
        <dbReference type="ARBA" id="ARBA00010790"/>
    </source>
</evidence>
<evidence type="ECO:0000256" key="8">
    <source>
        <dbReference type="RuleBase" id="RU003968"/>
    </source>
</evidence>
<feature type="domain" description="Glucose-methanol-choline oxidoreductase N-terminal" evidence="10">
    <location>
        <begin position="102"/>
        <end position="125"/>
    </location>
</feature>
<proteinExistence type="inferred from homology"/>
<comment type="cofactor">
    <cofactor evidence="1 7">
        <name>FAD</name>
        <dbReference type="ChEBI" id="CHEBI:57692"/>
    </cofactor>
</comment>
<dbReference type="InterPro" id="IPR000172">
    <property type="entry name" value="GMC_OxRdtase_N"/>
</dbReference>
<keyword evidence="4 7" id="KW-0274">FAD</keyword>
<dbReference type="PIRSF" id="PIRSF000137">
    <property type="entry name" value="Alcohol_oxidase"/>
    <property type="match status" value="1"/>
</dbReference>
<feature type="active site" description="Proton acceptor" evidence="6">
    <location>
        <position position="575"/>
    </location>
</feature>
<dbReference type="Pfam" id="PF05199">
    <property type="entry name" value="GMC_oxred_C"/>
    <property type="match status" value="1"/>
</dbReference>
<dbReference type="GO" id="GO:0050660">
    <property type="term" value="F:flavin adenine dinucleotide binding"/>
    <property type="evidence" value="ECO:0007669"/>
    <property type="project" value="InterPro"/>
</dbReference>
<dbReference type="InterPro" id="IPR036188">
    <property type="entry name" value="FAD/NAD-bd_sf"/>
</dbReference>
<evidence type="ECO:0000256" key="4">
    <source>
        <dbReference type="ARBA" id="ARBA00022827"/>
    </source>
</evidence>
<keyword evidence="13" id="KW-1185">Reference proteome</keyword>
<reference evidence="12" key="1">
    <citation type="journal article" date="2020" name="Stud. Mycol.">
        <title>101 Dothideomycetes genomes: a test case for predicting lifestyles and emergence of pathogens.</title>
        <authorList>
            <person name="Haridas S."/>
            <person name="Albert R."/>
            <person name="Binder M."/>
            <person name="Bloem J."/>
            <person name="Labutti K."/>
            <person name="Salamov A."/>
            <person name="Andreopoulos B."/>
            <person name="Baker S."/>
            <person name="Barry K."/>
            <person name="Bills G."/>
            <person name="Bluhm B."/>
            <person name="Cannon C."/>
            <person name="Castanera R."/>
            <person name="Culley D."/>
            <person name="Daum C."/>
            <person name="Ezra D."/>
            <person name="Gonzalez J."/>
            <person name="Henrissat B."/>
            <person name="Kuo A."/>
            <person name="Liang C."/>
            <person name="Lipzen A."/>
            <person name="Lutzoni F."/>
            <person name="Magnuson J."/>
            <person name="Mondo S."/>
            <person name="Nolan M."/>
            <person name="Ohm R."/>
            <person name="Pangilinan J."/>
            <person name="Park H.-J."/>
            <person name="Ramirez L."/>
            <person name="Alfaro M."/>
            <person name="Sun H."/>
            <person name="Tritt A."/>
            <person name="Yoshinaga Y."/>
            <person name="Zwiers L.-H."/>
            <person name="Turgeon B."/>
            <person name="Goodwin S."/>
            <person name="Spatafora J."/>
            <person name="Crous P."/>
            <person name="Grigoriev I."/>
        </authorList>
    </citation>
    <scope>NUCLEOTIDE SEQUENCE</scope>
    <source>
        <strain evidence="12">CBS 113818</strain>
    </source>
</reference>
<protein>
    <submittedName>
        <fullName evidence="12">Alcohol oxidase</fullName>
    </submittedName>
</protein>
<dbReference type="SUPFAM" id="SSF54373">
    <property type="entry name" value="FAD-linked reductases, C-terminal domain"/>
    <property type="match status" value="1"/>
</dbReference>
<comment type="similarity">
    <text evidence="2 8">Belongs to the GMC oxidoreductase family.</text>
</comment>
<dbReference type="AlphaFoldDB" id="A0A6A7A259"/>
<dbReference type="Pfam" id="PF00732">
    <property type="entry name" value="GMC_oxred_N"/>
    <property type="match status" value="1"/>
</dbReference>
<keyword evidence="9" id="KW-0732">Signal</keyword>
<evidence type="ECO:0000256" key="7">
    <source>
        <dbReference type="PIRSR" id="PIRSR000137-2"/>
    </source>
</evidence>
<dbReference type="SUPFAM" id="SSF51905">
    <property type="entry name" value="FAD/NAD(P)-binding domain"/>
    <property type="match status" value="1"/>
</dbReference>
<dbReference type="GO" id="GO:0016614">
    <property type="term" value="F:oxidoreductase activity, acting on CH-OH group of donors"/>
    <property type="evidence" value="ECO:0007669"/>
    <property type="project" value="InterPro"/>
</dbReference>
<dbReference type="OrthoDB" id="269227at2759"/>
<keyword evidence="3 8" id="KW-0285">Flavoprotein</keyword>
<sequence length="595" mass="64264">MMYFLAFLALAPGIAAACTSFDFVIVGGGPAGLLVANRLSSNPNFTVAVIEAGASALQNQNVTRLPRSIAEFSPGIGTQVDWSYHSVPQKYASNGTLSYLAGKALGGTTVINGMTYVRAEKAQIDAWEELGNDGWNWGSMWPYYLTHEAFQVPDDAQRKNGATYEESAHGYGNQVDVGFTPYLTGQGAFDILQHTTYSLGYAVNIDANDGSMPGTTTWPAMLNAAAVIREDAARAYYWPIAEARPNLHIFLNSTASKIVWDKEMKTDGDPVAIGVEILTLRNKTELVRVAKEVIIAAGSIRSPALLENSGIGNPAVLKPLGIKTTIPRSTVGSNLMDQPANGVVYSSSTNWTGYPTFATFLTASDLFREDLAAITKEVRANISDYVATIVADSTPGTTTVEIQEQLLQHQVELIFAPNSTVPLAELLWVPYETSIVCQYWNLLPLSRGSIHIDSANPSIQPAINPNFFQLPIDVYVQAAIAIRIREFFATAPLSQNVIAEITPSFATVPPNATWRDQAWSSWIKQTYSSNSHPVSTCAMMSQELGGVVDSKGKVYGTKNVRVVDASVFPTQISGHLTATVYAIAAKIADAILSHH</sequence>
<evidence type="ECO:0000256" key="9">
    <source>
        <dbReference type="SAM" id="SignalP"/>
    </source>
</evidence>
<evidence type="ECO:0000313" key="13">
    <source>
        <dbReference type="Proteomes" id="UP000799424"/>
    </source>
</evidence>
<dbReference type="PANTHER" id="PTHR11552:SF201">
    <property type="entry name" value="GLUCOSE-METHANOL-CHOLINE OXIDOREDUCTASE N-TERMINAL DOMAIN-CONTAINING PROTEIN"/>
    <property type="match status" value="1"/>
</dbReference>
<feature type="binding site" evidence="7">
    <location>
        <position position="108"/>
    </location>
    <ligand>
        <name>FAD</name>
        <dbReference type="ChEBI" id="CHEBI:57692"/>
    </ligand>
</feature>
<dbReference type="InterPro" id="IPR012132">
    <property type="entry name" value="GMC_OxRdtase"/>
</dbReference>
<dbReference type="Gene3D" id="3.50.50.60">
    <property type="entry name" value="FAD/NAD(P)-binding domain"/>
    <property type="match status" value="1"/>
</dbReference>
<evidence type="ECO:0000256" key="1">
    <source>
        <dbReference type="ARBA" id="ARBA00001974"/>
    </source>
</evidence>
<name>A0A6A7A259_9PLEO</name>
<dbReference type="Proteomes" id="UP000799424">
    <property type="component" value="Unassembled WGS sequence"/>
</dbReference>
<feature type="signal peptide" evidence="9">
    <location>
        <begin position="1"/>
        <end position="16"/>
    </location>
</feature>
<dbReference type="InterPro" id="IPR027424">
    <property type="entry name" value="Glucose_Oxidase_domain_2"/>
</dbReference>
<dbReference type="PANTHER" id="PTHR11552">
    <property type="entry name" value="GLUCOSE-METHANOL-CHOLINE GMC OXIDOREDUCTASE"/>
    <property type="match status" value="1"/>
</dbReference>
<gene>
    <name evidence="12" type="ORF">CC86DRAFT_369986</name>
</gene>
<evidence type="ECO:0000259" key="11">
    <source>
        <dbReference type="PROSITE" id="PS00624"/>
    </source>
</evidence>
<evidence type="ECO:0000256" key="6">
    <source>
        <dbReference type="PIRSR" id="PIRSR000137-1"/>
    </source>
</evidence>
<dbReference type="EMBL" id="MU006225">
    <property type="protein sequence ID" value="KAF2826849.1"/>
    <property type="molecule type" value="Genomic_DNA"/>
</dbReference>
<dbReference type="Gene3D" id="4.10.450.10">
    <property type="entry name" value="Glucose Oxidase, domain 2"/>
    <property type="match status" value="1"/>
</dbReference>
<keyword evidence="5" id="KW-0560">Oxidoreductase</keyword>
<organism evidence="12 13">
    <name type="scientific">Ophiobolus disseminans</name>
    <dbReference type="NCBI Taxonomy" id="1469910"/>
    <lineage>
        <taxon>Eukaryota</taxon>
        <taxon>Fungi</taxon>
        <taxon>Dikarya</taxon>
        <taxon>Ascomycota</taxon>
        <taxon>Pezizomycotina</taxon>
        <taxon>Dothideomycetes</taxon>
        <taxon>Pleosporomycetidae</taxon>
        <taxon>Pleosporales</taxon>
        <taxon>Pleosporineae</taxon>
        <taxon>Phaeosphaeriaceae</taxon>
        <taxon>Ophiobolus</taxon>
    </lineage>
</organism>
<evidence type="ECO:0000256" key="3">
    <source>
        <dbReference type="ARBA" id="ARBA00022630"/>
    </source>
</evidence>
<dbReference type="PROSITE" id="PS00624">
    <property type="entry name" value="GMC_OXRED_2"/>
    <property type="match status" value="1"/>
</dbReference>
<dbReference type="Gene3D" id="3.30.560.10">
    <property type="entry name" value="Glucose Oxidase, domain 3"/>
    <property type="match status" value="1"/>
</dbReference>